<gene>
    <name evidence="1" type="ORF">HPP92_006903</name>
</gene>
<dbReference type="PANTHER" id="PTHR36749">
    <property type="entry name" value="F7O18.3 PROTEIN"/>
    <property type="match status" value="1"/>
</dbReference>
<organism evidence="1 2">
    <name type="scientific">Vanilla planifolia</name>
    <name type="common">Vanilla</name>
    <dbReference type="NCBI Taxonomy" id="51239"/>
    <lineage>
        <taxon>Eukaryota</taxon>
        <taxon>Viridiplantae</taxon>
        <taxon>Streptophyta</taxon>
        <taxon>Embryophyta</taxon>
        <taxon>Tracheophyta</taxon>
        <taxon>Spermatophyta</taxon>
        <taxon>Magnoliopsida</taxon>
        <taxon>Liliopsida</taxon>
        <taxon>Asparagales</taxon>
        <taxon>Orchidaceae</taxon>
        <taxon>Vanilloideae</taxon>
        <taxon>Vanilleae</taxon>
        <taxon>Vanilla</taxon>
    </lineage>
</organism>
<name>A0A835RD35_VANPL</name>
<dbReference type="PANTHER" id="PTHR36749:SF1">
    <property type="entry name" value="F7O18.3 PROTEIN"/>
    <property type="match status" value="1"/>
</dbReference>
<sequence>MPSKEFFVSVGNKKEFLTTWMIRAVLANDLYTDDSFVYSKAACKIKDAIANLPVSTTEDDAEEAETLANAGSAKAALVCTSLDVLSPPSPSNSNNDASDPFGLDALLPFIGKKDEKTRGKEMTNSNRMAEEEHKRFIKAQREALLLCLEIAARRYKVPWCQTVIDILAKHAFDHIDRFTLQQRQAIQKLWASIKEQQIRRKQGKSVTGKLDMNAFSGCQEKYANEKISIRHSVGGGGERRAEQWLG</sequence>
<proteinExistence type="predicted"/>
<reference evidence="1 2" key="1">
    <citation type="journal article" date="2020" name="Nat. Food">
        <title>A phased Vanilla planifolia genome enables genetic improvement of flavour and production.</title>
        <authorList>
            <person name="Hasing T."/>
            <person name="Tang H."/>
            <person name="Brym M."/>
            <person name="Khazi F."/>
            <person name="Huang T."/>
            <person name="Chambers A.H."/>
        </authorList>
    </citation>
    <scope>NUCLEOTIDE SEQUENCE [LARGE SCALE GENOMIC DNA]</scope>
    <source>
        <tissue evidence="1">Leaf</tissue>
    </source>
</reference>
<evidence type="ECO:0000313" key="1">
    <source>
        <dbReference type="EMBL" id="KAG0490040.1"/>
    </source>
</evidence>
<dbReference type="AlphaFoldDB" id="A0A835RD35"/>
<dbReference type="Proteomes" id="UP000639772">
    <property type="component" value="Chromosome 3"/>
</dbReference>
<dbReference type="EMBL" id="JADCNM010000003">
    <property type="protein sequence ID" value="KAG0490040.1"/>
    <property type="molecule type" value="Genomic_DNA"/>
</dbReference>
<accession>A0A835RD35</accession>
<dbReference type="OrthoDB" id="64928at2759"/>
<comment type="caution">
    <text evidence="1">The sequence shown here is derived from an EMBL/GenBank/DDBJ whole genome shotgun (WGS) entry which is preliminary data.</text>
</comment>
<protein>
    <submittedName>
        <fullName evidence="1">Uncharacterized protein</fullName>
    </submittedName>
</protein>
<evidence type="ECO:0000313" key="2">
    <source>
        <dbReference type="Proteomes" id="UP000639772"/>
    </source>
</evidence>